<dbReference type="Gene3D" id="2.30.110.10">
    <property type="entry name" value="Electron Transport, Fmn-binding Protein, Chain A"/>
    <property type="match status" value="1"/>
</dbReference>
<dbReference type="PANTHER" id="PTHR35176:SF6">
    <property type="entry name" value="HEME OXYGENASE HI_0854-RELATED"/>
    <property type="match status" value="1"/>
</dbReference>
<comment type="caution">
    <text evidence="3">The sequence shown here is derived from an EMBL/GenBank/DDBJ whole genome shotgun (WGS) entry which is preliminary data.</text>
</comment>
<feature type="domain" description="Pyridoxamine 5'-phosphate oxidase N-terminal" evidence="2">
    <location>
        <begin position="13"/>
        <end position="152"/>
    </location>
</feature>
<reference evidence="4" key="1">
    <citation type="journal article" date="2019" name="Int. J. Syst. Evol. Microbiol.">
        <title>The Global Catalogue of Microorganisms (GCM) 10K type strain sequencing project: providing services to taxonomists for standard genome sequencing and annotation.</title>
        <authorList>
            <consortium name="The Broad Institute Genomics Platform"/>
            <consortium name="The Broad Institute Genome Sequencing Center for Infectious Disease"/>
            <person name="Wu L."/>
            <person name="Ma J."/>
        </authorList>
    </citation>
    <scope>NUCLEOTIDE SEQUENCE [LARGE SCALE GENOMIC DNA]</scope>
    <source>
        <strain evidence="4">KCTC 32255</strain>
    </source>
</reference>
<protein>
    <submittedName>
        <fullName evidence="3">Pyridoxamine 5'-phosphate oxidase family protein</fullName>
    </submittedName>
</protein>
<dbReference type="PANTHER" id="PTHR35176">
    <property type="entry name" value="HEME OXYGENASE HI_0854-RELATED"/>
    <property type="match status" value="1"/>
</dbReference>
<evidence type="ECO:0000313" key="4">
    <source>
        <dbReference type="Proteomes" id="UP001596337"/>
    </source>
</evidence>
<accession>A0ABW2BUL8</accession>
<dbReference type="RefSeq" id="WP_345402649.1">
    <property type="nucleotide sequence ID" value="NZ_BAABLA010000111.1"/>
</dbReference>
<dbReference type="InterPro" id="IPR052019">
    <property type="entry name" value="F420H2_bilvrd_red/Heme_oxyg"/>
</dbReference>
<evidence type="ECO:0000256" key="1">
    <source>
        <dbReference type="ARBA" id="ARBA00023002"/>
    </source>
</evidence>
<dbReference type="Pfam" id="PF01243">
    <property type="entry name" value="PNPOx_N"/>
    <property type="match status" value="1"/>
</dbReference>
<dbReference type="InterPro" id="IPR012349">
    <property type="entry name" value="Split_barrel_FMN-bd"/>
</dbReference>
<gene>
    <name evidence="3" type="ORF">ACFQGD_01890</name>
</gene>
<organism evidence="3 4">
    <name type="scientific">Haloechinothrix salitolerans</name>
    <dbReference type="NCBI Taxonomy" id="926830"/>
    <lineage>
        <taxon>Bacteria</taxon>
        <taxon>Bacillati</taxon>
        <taxon>Actinomycetota</taxon>
        <taxon>Actinomycetes</taxon>
        <taxon>Pseudonocardiales</taxon>
        <taxon>Pseudonocardiaceae</taxon>
        <taxon>Haloechinothrix</taxon>
    </lineage>
</organism>
<dbReference type="InterPro" id="IPR011576">
    <property type="entry name" value="Pyridox_Oxase_N"/>
</dbReference>
<name>A0ABW2BUL8_9PSEU</name>
<sequence length="162" mass="18344">MSRRDQIKMSATEVAEFLSSQRVINVATMGPKGRPHLAPLWYLPRVDDVEAPRLETWTYGSSQKVANLRRLPEATVLVEDGEQYEQLRGVSMECDVELIDDADETLRIGIDLMHRYTFEDESVEVPPSLVDVLRKQAAKRVGIVFTPTKVVSWDHSKLGGVY</sequence>
<keyword evidence="4" id="KW-1185">Reference proteome</keyword>
<dbReference type="EMBL" id="JBHSXX010000001">
    <property type="protein sequence ID" value="MFC6865892.1"/>
    <property type="molecule type" value="Genomic_DNA"/>
</dbReference>
<keyword evidence="1" id="KW-0560">Oxidoreductase</keyword>
<dbReference type="SUPFAM" id="SSF50475">
    <property type="entry name" value="FMN-binding split barrel"/>
    <property type="match status" value="1"/>
</dbReference>
<dbReference type="Proteomes" id="UP001596337">
    <property type="component" value="Unassembled WGS sequence"/>
</dbReference>
<evidence type="ECO:0000313" key="3">
    <source>
        <dbReference type="EMBL" id="MFC6865892.1"/>
    </source>
</evidence>
<evidence type="ECO:0000259" key="2">
    <source>
        <dbReference type="Pfam" id="PF01243"/>
    </source>
</evidence>
<proteinExistence type="predicted"/>